<name>A0ABR8UDH3_9BACL</name>
<reference evidence="2 3" key="1">
    <citation type="submission" date="2020-08" db="EMBL/GenBank/DDBJ databases">
        <title>A Genomic Blueprint of the Chicken Gut Microbiome.</title>
        <authorList>
            <person name="Gilroy R."/>
            <person name="Ravi A."/>
            <person name="Getino M."/>
            <person name="Pursley I."/>
            <person name="Horton D.L."/>
            <person name="Alikhan N.-F."/>
            <person name="Baker D."/>
            <person name="Gharbi K."/>
            <person name="Hall N."/>
            <person name="Watson M."/>
            <person name="Adriaenssens E.M."/>
            <person name="Foster-Nyarko E."/>
            <person name="Jarju S."/>
            <person name="Secka A."/>
            <person name="Antonio M."/>
            <person name="Oren A."/>
            <person name="Chaudhuri R."/>
            <person name="La Ragione R.M."/>
            <person name="Hildebrand F."/>
            <person name="Pallen M.J."/>
        </authorList>
    </citation>
    <scope>NUCLEOTIDE SEQUENCE [LARGE SCALE GENOMIC DNA]</scope>
    <source>
        <strain evidence="2 3">Sa2YVA2</strain>
    </source>
</reference>
<sequence>MTYEDLRKESLEEFRNSWLIVKEKLAIAFSNNDLIKTELMKEAIDLYHSMVAKFAEDNARSFGIDIRPLNDRERLEFITEKVSSRFAFIQLEALFSEAIKKAASQLAMRNR</sequence>
<feature type="domain" description="YpoC-like" evidence="1">
    <location>
        <begin position="9"/>
        <end position="109"/>
    </location>
</feature>
<dbReference type="Proteomes" id="UP000626786">
    <property type="component" value="Unassembled WGS sequence"/>
</dbReference>
<evidence type="ECO:0000313" key="2">
    <source>
        <dbReference type="EMBL" id="MBD7986087.1"/>
    </source>
</evidence>
<keyword evidence="3" id="KW-1185">Reference proteome</keyword>
<comment type="caution">
    <text evidence="2">The sequence shown here is derived from an EMBL/GenBank/DDBJ whole genome shotgun (WGS) entry which is preliminary data.</text>
</comment>
<dbReference type="RefSeq" id="WP_191695913.1">
    <property type="nucleotide sequence ID" value="NZ_JACSQN010000021.1"/>
</dbReference>
<dbReference type="InterPro" id="IPR048427">
    <property type="entry name" value="YpoC"/>
</dbReference>
<accession>A0ABR8UDH3</accession>
<organism evidence="2 3">
    <name type="scientific">Sporosarcina quadrami</name>
    <dbReference type="NCBI Taxonomy" id="2762234"/>
    <lineage>
        <taxon>Bacteria</taxon>
        <taxon>Bacillati</taxon>
        <taxon>Bacillota</taxon>
        <taxon>Bacilli</taxon>
        <taxon>Bacillales</taxon>
        <taxon>Caryophanaceae</taxon>
        <taxon>Sporosarcina</taxon>
    </lineage>
</organism>
<evidence type="ECO:0000259" key="1">
    <source>
        <dbReference type="Pfam" id="PF21747"/>
    </source>
</evidence>
<dbReference type="Pfam" id="PF21747">
    <property type="entry name" value="YpoC"/>
    <property type="match status" value="1"/>
</dbReference>
<protein>
    <recommendedName>
        <fullName evidence="1">YpoC-like domain-containing protein</fullName>
    </recommendedName>
</protein>
<evidence type="ECO:0000313" key="3">
    <source>
        <dbReference type="Proteomes" id="UP000626786"/>
    </source>
</evidence>
<dbReference type="EMBL" id="JACSQN010000021">
    <property type="protein sequence ID" value="MBD7986087.1"/>
    <property type="molecule type" value="Genomic_DNA"/>
</dbReference>
<proteinExistence type="predicted"/>
<gene>
    <name evidence="2" type="ORF">H9649_16065</name>
</gene>